<keyword evidence="1" id="KW-0812">Transmembrane</keyword>
<dbReference type="NCBIfam" id="TIGR01300">
    <property type="entry name" value="CPA3_mnhG_phaG"/>
    <property type="match status" value="1"/>
</dbReference>
<feature type="transmembrane region" description="Helical" evidence="1">
    <location>
        <begin position="59"/>
        <end position="79"/>
    </location>
</feature>
<organism evidence="2">
    <name type="scientific">Desulfurivibrio alkaliphilus</name>
    <dbReference type="NCBI Taxonomy" id="427923"/>
    <lineage>
        <taxon>Bacteria</taxon>
        <taxon>Pseudomonadati</taxon>
        <taxon>Thermodesulfobacteriota</taxon>
        <taxon>Desulfobulbia</taxon>
        <taxon>Desulfobulbales</taxon>
        <taxon>Desulfobulbaceae</taxon>
        <taxon>Desulfurivibrio</taxon>
    </lineage>
</organism>
<dbReference type="AlphaFoldDB" id="A0A7C2XPB2"/>
<reference evidence="2" key="1">
    <citation type="journal article" date="2020" name="mSystems">
        <title>Genome- and Community-Level Interaction Insights into Carbon Utilization and Element Cycling Functions of Hydrothermarchaeota in Hydrothermal Sediment.</title>
        <authorList>
            <person name="Zhou Z."/>
            <person name="Liu Y."/>
            <person name="Xu W."/>
            <person name="Pan J."/>
            <person name="Luo Z.H."/>
            <person name="Li M."/>
        </authorList>
    </citation>
    <scope>NUCLEOTIDE SEQUENCE [LARGE SCALE GENOMIC DNA]</scope>
    <source>
        <strain evidence="2">SpSt-1224</strain>
    </source>
</reference>
<accession>A0A7C2XPB2</accession>
<dbReference type="EMBL" id="DSDS01000138">
    <property type="protein sequence ID" value="HET98236.1"/>
    <property type="molecule type" value="Genomic_DNA"/>
</dbReference>
<gene>
    <name evidence="2" type="ORF">ENN98_06030</name>
</gene>
<keyword evidence="1" id="KW-0472">Membrane</keyword>
<dbReference type="PANTHER" id="PTHR34703:SF1">
    <property type="entry name" value="ANTIPORTER SUBUNIT MNHG2-RELATED"/>
    <property type="match status" value="1"/>
</dbReference>
<keyword evidence="1" id="KW-1133">Transmembrane helix</keyword>
<feature type="transmembrane region" description="Helical" evidence="1">
    <location>
        <begin position="6"/>
        <end position="24"/>
    </location>
</feature>
<dbReference type="Pfam" id="PF03334">
    <property type="entry name" value="PhaG_MnhG_YufB"/>
    <property type="match status" value="1"/>
</dbReference>
<evidence type="ECO:0000313" key="2">
    <source>
        <dbReference type="EMBL" id="HET98236.1"/>
    </source>
</evidence>
<protein>
    <submittedName>
        <fullName evidence="2">Monovalent cation/H(+) antiporter subunit G</fullName>
    </submittedName>
</protein>
<name>A0A7C2XPB2_9BACT</name>
<dbReference type="GO" id="GO:0015385">
    <property type="term" value="F:sodium:proton antiporter activity"/>
    <property type="evidence" value="ECO:0007669"/>
    <property type="project" value="TreeGrafter"/>
</dbReference>
<dbReference type="PANTHER" id="PTHR34703">
    <property type="entry name" value="ANTIPORTER SUBUNIT MNHG2-RELATED"/>
    <property type="match status" value="1"/>
</dbReference>
<proteinExistence type="predicted"/>
<feature type="transmembrane region" description="Helical" evidence="1">
    <location>
        <begin position="36"/>
        <end position="53"/>
    </location>
</feature>
<dbReference type="Proteomes" id="UP000885986">
    <property type="component" value="Unassembled WGS sequence"/>
</dbReference>
<evidence type="ECO:0000256" key="1">
    <source>
        <dbReference type="SAM" id="Phobius"/>
    </source>
</evidence>
<dbReference type="InterPro" id="IPR005133">
    <property type="entry name" value="PhaG_MnhG_YufB"/>
</dbReference>
<sequence length="108" mass="11600">MTLVQLAIYLAVLPLLALGILRMPDIYMRMSCNAKAVTIGLGQLLLALALHFGEIGVTARALATIGFVVLTIPVASHLLGRASYLSGQPLWQQTSRDEWGGDEAAPRK</sequence>
<comment type="caution">
    <text evidence="2">The sequence shown here is derived from an EMBL/GenBank/DDBJ whole genome shotgun (WGS) entry which is preliminary data.</text>
</comment>